<evidence type="ECO:0000256" key="1">
    <source>
        <dbReference type="ARBA" id="ARBA00007626"/>
    </source>
</evidence>
<feature type="repeat" description="PPR" evidence="4">
    <location>
        <begin position="494"/>
        <end position="528"/>
    </location>
</feature>
<evidence type="ECO:0000256" key="2">
    <source>
        <dbReference type="ARBA" id="ARBA00022737"/>
    </source>
</evidence>
<dbReference type="EMBL" id="RWGY01000007">
    <property type="protein sequence ID" value="TVU39995.1"/>
    <property type="molecule type" value="Genomic_DNA"/>
</dbReference>
<evidence type="ECO:0000313" key="5">
    <source>
        <dbReference type="EMBL" id="TVU39995.1"/>
    </source>
</evidence>
<dbReference type="Proteomes" id="UP000324897">
    <property type="component" value="Chromosome 4"/>
</dbReference>
<dbReference type="GO" id="GO:0005739">
    <property type="term" value="C:mitochondrion"/>
    <property type="evidence" value="ECO:0007669"/>
    <property type="project" value="TreeGrafter"/>
</dbReference>
<proteinExistence type="inferred from homology"/>
<dbReference type="PANTHER" id="PTHR45717">
    <property type="entry name" value="OS12G0527900 PROTEIN"/>
    <property type="match status" value="1"/>
</dbReference>
<comment type="caution">
    <text evidence="5">The sequence shown here is derived from an EMBL/GenBank/DDBJ whole genome shotgun (WGS) entry which is preliminary data.</text>
</comment>
<dbReference type="Gramene" id="TVU39995">
    <property type="protein sequence ID" value="TVU39995"/>
    <property type="gene ID" value="EJB05_13440"/>
</dbReference>
<keyword evidence="6" id="KW-1185">Reference proteome</keyword>
<organism evidence="5 6">
    <name type="scientific">Eragrostis curvula</name>
    <name type="common">weeping love grass</name>
    <dbReference type="NCBI Taxonomy" id="38414"/>
    <lineage>
        <taxon>Eukaryota</taxon>
        <taxon>Viridiplantae</taxon>
        <taxon>Streptophyta</taxon>
        <taxon>Embryophyta</taxon>
        <taxon>Tracheophyta</taxon>
        <taxon>Spermatophyta</taxon>
        <taxon>Magnoliopsida</taxon>
        <taxon>Liliopsida</taxon>
        <taxon>Poales</taxon>
        <taxon>Poaceae</taxon>
        <taxon>PACMAD clade</taxon>
        <taxon>Chloridoideae</taxon>
        <taxon>Eragrostideae</taxon>
        <taxon>Eragrostidinae</taxon>
        <taxon>Eragrostis</taxon>
    </lineage>
</organism>
<evidence type="ECO:0000313" key="6">
    <source>
        <dbReference type="Proteomes" id="UP000324897"/>
    </source>
</evidence>
<dbReference type="InterPro" id="IPR002885">
    <property type="entry name" value="PPR_rpt"/>
</dbReference>
<keyword evidence="3" id="KW-0809">Transit peptide</keyword>
<comment type="similarity">
    <text evidence="1">Belongs to the PPR family. P subfamily.</text>
</comment>
<keyword evidence="2" id="KW-0677">Repeat</keyword>
<dbReference type="NCBIfam" id="TIGR00756">
    <property type="entry name" value="PPR"/>
    <property type="match status" value="1"/>
</dbReference>
<feature type="repeat" description="PPR" evidence="4">
    <location>
        <begin position="359"/>
        <end position="393"/>
    </location>
</feature>
<dbReference type="Pfam" id="PF01535">
    <property type="entry name" value="PPR"/>
    <property type="match status" value="2"/>
</dbReference>
<evidence type="ECO:0000256" key="3">
    <source>
        <dbReference type="ARBA" id="ARBA00022946"/>
    </source>
</evidence>
<dbReference type="InterPro" id="IPR011990">
    <property type="entry name" value="TPR-like_helical_dom_sf"/>
</dbReference>
<dbReference type="Gene3D" id="1.25.40.10">
    <property type="entry name" value="Tetratricopeptide repeat domain"/>
    <property type="match status" value="2"/>
</dbReference>
<accession>A0A5J9VWK9</accession>
<dbReference type="GO" id="GO:0003729">
    <property type="term" value="F:mRNA binding"/>
    <property type="evidence" value="ECO:0007669"/>
    <property type="project" value="UniProtKB-ARBA"/>
</dbReference>
<protein>
    <recommendedName>
        <fullName evidence="7">Pentacotripeptide-repeat region of PRORP domain-containing protein</fullName>
    </recommendedName>
</protein>
<dbReference type="AlphaFoldDB" id="A0A5J9VWK9"/>
<dbReference type="PANTHER" id="PTHR45717:SF17">
    <property type="entry name" value="PENTATRICOPEPTIDE REPEAT-CONTAINING PROTEIN MITOCHONDRIAL"/>
    <property type="match status" value="1"/>
</dbReference>
<sequence length="658" mass="74954">MLLRNASLRFLIQEGYQLSPRTLPDRFSENVLPLLRKFCSATIGSLPKGKVNGEIPGQDAAGMSHIDKETSHGGSSVRVIRKVVKKQGPKNRHGTKANISTPQAFHYHEKELPGRSFQPYLFQIVLDTPRNSLVSVLDKWIQDGNCLEKNEVLLALFHLRKQRLYSKALQRQKGRMEELASARHMALSEVKGVGSSCNVRWNRTSSLSMLTIHQIGDRDVDLPVKRKGTQLEGLDFTLRDAPFFMEWIEREKLLHLEEHDYACHLDLIARNHGIDAAQKYIERVPKPLRNEVLYESLLVNCVCLNYVQKAEEVFQEIRKLSLPLTVSACNQMLLLYKRVARTKVADILMLMEEENIKPSPFTYKLLIDLKGRSNDISGMELVLDKMKADGVEPDFSTETMVVKFYINGGLTEKAEEAIRAMEVYKNDNRHAIRSLLDLYAILGRPDDVARTWESCTEPKLDDYLAAIGAWGKLGHIEQVEETYEALVKISPKLSSKYFNAMLNVYAENKLLSKGKEFLERMCSAGCPSGPLTWDALVNLYVNSGEVEKADSFLLKVAEENPDRYPLFRSHVKLLKAYAEKGDIHNAEKIFDRLKKVRYPGRTPPYDFLLKAYVNAEVPAYGFRERMSGDNVRPKNTVMEQLKRLDNLKQSRPFSGSTT</sequence>
<name>A0A5J9VWK9_9POAL</name>
<reference evidence="5 6" key="1">
    <citation type="journal article" date="2019" name="Sci. Rep.">
        <title>A high-quality genome of Eragrostis curvula grass provides insights into Poaceae evolution and supports new strategies to enhance forage quality.</title>
        <authorList>
            <person name="Carballo J."/>
            <person name="Santos B.A.C.M."/>
            <person name="Zappacosta D."/>
            <person name="Garbus I."/>
            <person name="Selva J.P."/>
            <person name="Gallo C.A."/>
            <person name="Diaz A."/>
            <person name="Albertini E."/>
            <person name="Caccamo M."/>
            <person name="Echenique V."/>
        </authorList>
    </citation>
    <scope>NUCLEOTIDE SEQUENCE [LARGE SCALE GENOMIC DNA]</scope>
    <source>
        <strain evidence="6">cv. Victoria</strain>
        <tissue evidence="5">Leaf</tissue>
    </source>
</reference>
<evidence type="ECO:0008006" key="7">
    <source>
        <dbReference type="Google" id="ProtNLM"/>
    </source>
</evidence>
<dbReference type="PROSITE" id="PS51375">
    <property type="entry name" value="PPR"/>
    <property type="match status" value="2"/>
</dbReference>
<dbReference type="OrthoDB" id="739241at2759"/>
<dbReference type="SUPFAM" id="SSF48452">
    <property type="entry name" value="TPR-like"/>
    <property type="match status" value="1"/>
</dbReference>
<dbReference type="Pfam" id="PF13812">
    <property type="entry name" value="PPR_3"/>
    <property type="match status" value="2"/>
</dbReference>
<feature type="non-terminal residue" evidence="5">
    <location>
        <position position="1"/>
    </location>
</feature>
<evidence type="ECO:0000256" key="4">
    <source>
        <dbReference type="PROSITE-ProRule" id="PRU00708"/>
    </source>
</evidence>
<gene>
    <name evidence="5" type="ORF">EJB05_13440</name>
</gene>